<accession>A0AAD8SGH3</accession>
<proteinExistence type="predicted"/>
<dbReference type="GO" id="GO:0000987">
    <property type="term" value="F:cis-regulatory region sequence-specific DNA binding"/>
    <property type="evidence" value="ECO:0007669"/>
    <property type="project" value="InterPro"/>
</dbReference>
<comment type="caution">
    <text evidence="7">The sequence shown here is derived from an EMBL/GenBank/DDBJ whole genome shotgun (WGS) entry which is preliminary data.</text>
</comment>
<dbReference type="Pfam" id="PF00319">
    <property type="entry name" value="SRF-TF"/>
    <property type="match status" value="1"/>
</dbReference>
<organism evidence="7 8">
    <name type="scientific">Lolium multiflorum</name>
    <name type="common">Italian ryegrass</name>
    <name type="synonym">Lolium perenne subsp. multiflorum</name>
    <dbReference type="NCBI Taxonomy" id="4521"/>
    <lineage>
        <taxon>Eukaryota</taxon>
        <taxon>Viridiplantae</taxon>
        <taxon>Streptophyta</taxon>
        <taxon>Embryophyta</taxon>
        <taxon>Tracheophyta</taxon>
        <taxon>Spermatophyta</taxon>
        <taxon>Magnoliopsida</taxon>
        <taxon>Liliopsida</taxon>
        <taxon>Poales</taxon>
        <taxon>Poaceae</taxon>
        <taxon>BOP clade</taxon>
        <taxon>Pooideae</taxon>
        <taxon>Poodae</taxon>
        <taxon>Poeae</taxon>
        <taxon>Poeae Chloroplast Group 2 (Poeae type)</taxon>
        <taxon>Loliodinae</taxon>
        <taxon>Loliinae</taxon>
        <taxon>Lolium</taxon>
    </lineage>
</organism>
<dbReference type="Proteomes" id="UP001231189">
    <property type="component" value="Unassembled WGS sequence"/>
</dbReference>
<dbReference type="GO" id="GO:0046983">
    <property type="term" value="F:protein dimerization activity"/>
    <property type="evidence" value="ECO:0007669"/>
    <property type="project" value="InterPro"/>
</dbReference>
<protein>
    <recommendedName>
        <fullName evidence="6">MADS-box domain-containing protein</fullName>
    </recommendedName>
</protein>
<dbReference type="SUPFAM" id="SSF55455">
    <property type="entry name" value="SRF-like"/>
    <property type="match status" value="1"/>
</dbReference>
<comment type="subcellular location">
    <subcellularLocation>
        <location evidence="1">Nucleus</location>
    </subcellularLocation>
</comment>
<dbReference type="InterPro" id="IPR050142">
    <property type="entry name" value="MADS-box/MEF2_TF"/>
</dbReference>
<dbReference type="PRINTS" id="PR00404">
    <property type="entry name" value="MADSDOMAIN"/>
</dbReference>
<evidence type="ECO:0000256" key="1">
    <source>
        <dbReference type="ARBA" id="ARBA00004123"/>
    </source>
</evidence>
<evidence type="ECO:0000313" key="8">
    <source>
        <dbReference type="Proteomes" id="UP001231189"/>
    </source>
</evidence>
<dbReference type="CDD" id="cd00266">
    <property type="entry name" value="MADS_SRF_like"/>
    <property type="match status" value="1"/>
</dbReference>
<keyword evidence="5" id="KW-0539">Nucleus</keyword>
<dbReference type="GO" id="GO:0045944">
    <property type="term" value="P:positive regulation of transcription by RNA polymerase II"/>
    <property type="evidence" value="ECO:0007669"/>
    <property type="project" value="InterPro"/>
</dbReference>
<keyword evidence="3" id="KW-0238">DNA-binding</keyword>
<evidence type="ECO:0000256" key="3">
    <source>
        <dbReference type="ARBA" id="ARBA00023125"/>
    </source>
</evidence>
<dbReference type="Gene3D" id="3.40.1810.10">
    <property type="entry name" value="Transcription factor, MADS-box"/>
    <property type="match status" value="1"/>
</dbReference>
<dbReference type="GO" id="GO:0000981">
    <property type="term" value="F:DNA-binding transcription factor activity, RNA polymerase II-specific"/>
    <property type="evidence" value="ECO:0007669"/>
    <property type="project" value="InterPro"/>
</dbReference>
<keyword evidence="8" id="KW-1185">Reference proteome</keyword>
<gene>
    <name evidence="7" type="ORF">QYE76_069517</name>
</gene>
<dbReference type="InterPro" id="IPR002100">
    <property type="entry name" value="TF_MADSbox"/>
</dbReference>
<dbReference type="SMART" id="SM00432">
    <property type="entry name" value="MADS"/>
    <property type="match status" value="1"/>
</dbReference>
<dbReference type="EMBL" id="JAUUTY010000004">
    <property type="protein sequence ID" value="KAK1651712.1"/>
    <property type="molecule type" value="Genomic_DNA"/>
</dbReference>
<dbReference type="InterPro" id="IPR036879">
    <property type="entry name" value="TF_MADSbox_sf"/>
</dbReference>
<dbReference type="PROSITE" id="PS50066">
    <property type="entry name" value="MADS_BOX_2"/>
    <property type="match status" value="1"/>
</dbReference>
<sequence length="246" mass="27301">MARKKVNLQYIPNDSTRRDTFKRRTRGLMKKASELAILCDAKPCVVIYGEAEPVPQVFPSHAEATDVLNQFTNMSELKKHTKMDHELVLLQRIHKLQVQVHKSERNCKEHEIRSLLHKAMLGNLPSLAGLSSEDINNVGSEVEVLLKRISNRITKICDQQLVYRTSPVQVPTPNVTRINTIEPAMICMDQVPSHYQEGWLEKLKSGGGDLGALVYSGFNGGCDGATSSDGFDGVQLFNLGDGSGFP</sequence>
<name>A0AAD8SGH3_LOLMU</name>
<dbReference type="InterPro" id="IPR033897">
    <property type="entry name" value="SRF-like_MADS-box"/>
</dbReference>
<keyword evidence="4" id="KW-0804">Transcription</keyword>
<reference evidence="7" key="1">
    <citation type="submission" date="2023-07" db="EMBL/GenBank/DDBJ databases">
        <title>A chromosome-level genome assembly of Lolium multiflorum.</title>
        <authorList>
            <person name="Chen Y."/>
            <person name="Copetti D."/>
            <person name="Kolliker R."/>
            <person name="Studer B."/>
        </authorList>
    </citation>
    <scope>NUCLEOTIDE SEQUENCE</scope>
    <source>
        <strain evidence="7">02402/16</strain>
        <tissue evidence="7">Leaf</tissue>
    </source>
</reference>
<evidence type="ECO:0000256" key="2">
    <source>
        <dbReference type="ARBA" id="ARBA00023015"/>
    </source>
</evidence>
<dbReference type="AlphaFoldDB" id="A0AAD8SGH3"/>
<evidence type="ECO:0000313" key="7">
    <source>
        <dbReference type="EMBL" id="KAK1651712.1"/>
    </source>
</evidence>
<evidence type="ECO:0000256" key="5">
    <source>
        <dbReference type="ARBA" id="ARBA00023242"/>
    </source>
</evidence>
<feature type="domain" description="MADS-box" evidence="6">
    <location>
        <begin position="1"/>
        <end position="50"/>
    </location>
</feature>
<dbReference type="PANTHER" id="PTHR48019">
    <property type="entry name" value="SERUM RESPONSE FACTOR HOMOLOG"/>
    <property type="match status" value="1"/>
</dbReference>
<evidence type="ECO:0000256" key="4">
    <source>
        <dbReference type="ARBA" id="ARBA00023163"/>
    </source>
</evidence>
<dbReference type="GO" id="GO:0005634">
    <property type="term" value="C:nucleus"/>
    <property type="evidence" value="ECO:0007669"/>
    <property type="project" value="UniProtKB-SubCell"/>
</dbReference>
<evidence type="ECO:0000259" key="6">
    <source>
        <dbReference type="PROSITE" id="PS50066"/>
    </source>
</evidence>
<keyword evidence="2" id="KW-0805">Transcription regulation</keyword>